<keyword evidence="6" id="KW-1185">Reference proteome</keyword>
<keyword evidence="1" id="KW-0805">Transcription regulation</keyword>
<accession>A0A5Q0H136</accession>
<name>A0A5Q0H136_SACSY</name>
<dbReference type="InterPro" id="IPR039420">
    <property type="entry name" value="WalR-like"/>
</dbReference>
<dbReference type="PANTHER" id="PTHR43214:SF24">
    <property type="entry name" value="TRANSCRIPTIONAL REGULATORY PROTEIN NARL-RELATED"/>
    <property type="match status" value="1"/>
</dbReference>
<dbReference type="GO" id="GO:0006355">
    <property type="term" value="P:regulation of DNA-templated transcription"/>
    <property type="evidence" value="ECO:0007669"/>
    <property type="project" value="InterPro"/>
</dbReference>
<reference evidence="6" key="1">
    <citation type="journal article" date="2021" name="Curr. Microbiol.">
        <title>Complete genome of nocamycin-producing strain Saccharothrix syringae NRRL B-16468 reveals the biosynthetic potential for secondary metabolites.</title>
        <authorList>
            <person name="Mo X."/>
            <person name="Yang S."/>
        </authorList>
    </citation>
    <scope>NUCLEOTIDE SEQUENCE [LARGE SCALE GENOMIC DNA]</scope>
    <source>
        <strain evidence="6">ATCC 51364 / DSM 43886 / JCM 6844 / KCTC 9398 / NBRC 14523 / NRRL B-16468 / INA 2240</strain>
    </source>
</reference>
<sequence length="270" mass="29635">MTTAFDHAHSIQTQVSALALYGRGVDAEAPDAGGVQEVTNPYRIRELLDSAPVLATGDMLWMRPLPTVPHAFSASVARNAMARGKDVTVRAIHQSSAADSTRTATHLKELTDMGVRLRSAPLLPFRMLVVDETMALVAPAESADPPERLVLVRSRPAVAVLRQVFEFCWDRTTDLREPAAPRTCARTGQPLRLTEQQVLILQLWARGRKDSAIARDLQVSPRTLRRMVSSLLRRLGVSSRFEAGMVAARASDLLEVPAQRLSDEELTRAG</sequence>
<dbReference type="Pfam" id="PF00196">
    <property type="entry name" value="GerE"/>
    <property type="match status" value="1"/>
</dbReference>
<dbReference type="RefSeq" id="WP_228122736.1">
    <property type="nucleotide sequence ID" value="NZ_CP034550.1"/>
</dbReference>
<evidence type="ECO:0000256" key="1">
    <source>
        <dbReference type="ARBA" id="ARBA00023015"/>
    </source>
</evidence>
<evidence type="ECO:0000313" key="5">
    <source>
        <dbReference type="EMBL" id="QFZ19605.1"/>
    </source>
</evidence>
<dbReference type="Proteomes" id="UP000325787">
    <property type="component" value="Chromosome"/>
</dbReference>
<dbReference type="GO" id="GO:0003677">
    <property type="term" value="F:DNA binding"/>
    <property type="evidence" value="ECO:0007669"/>
    <property type="project" value="UniProtKB-KW"/>
</dbReference>
<dbReference type="CDD" id="cd06170">
    <property type="entry name" value="LuxR_C_like"/>
    <property type="match status" value="1"/>
</dbReference>
<dbReference type="Gene3D" id="1.10.10.10">
    <property type="entry name" value="Winged helix-like DNA-binding domain superfamily/Winged helix DNA-binding domain"/>
    <property type="match status" value="1"/>
</dbReference>
<feature type="domain" description="HTH luxR-type" evidence="4">
    <location>
        <begin position="186"/>
        <end position="251"/>
    </location>
</feature>
<evidence type="ECO:0000256" key="2">
    <source>
        <dbReference type="ARBA" id="ARBA00023125"/>
    </source>
</evidence>
<dbReference type="SUPFAM" id="SSF46894">
    <property type="entry name" value="C-terminal effector domain of the bipartite response regulators"/>
    <property type="match status" value="1"/>
</dbReference>
<dbReference type="PRINTS" id="PR00038">
    <property type="entry name" value="HTHLUXR"/>
</dbReference>
<dbReference type="InterPro" id="IPR036388">
    <property type="entry name" value="WH-like_DNA-bd_sf"/>
</dbReference>
<dbReference type="SMART" id="SM00421">
    <property type="entry name" value="HTH_LUXR"/>
    <property type="match status" value="1"/>
</dbReference>
<dbReference type="PROSITE" id="PS50043">
    <property type="entry name" value="HTH_LUXR_2"/>
    <property type="match status" value="1"/>
</dbReference>
<evidence type="ECO:0000256" key="3">
    <source>
        <dbReference type="ARBA" id="ARBA00023163"/>
    </source>
</evidence>
<dbReference type="InterPro" id="IPR000792">
    <property type="entry name" value="Tscrpt_reg_LuxR_C"/>
</dbReference>
<organism evidence="5 6">
    <name type="scientific">Saccharothrix syringae</name>
    <name type="common">Nocardiopsis syringae</name>
    <dbReference type="NCBI Taxonomy" id="103733"/>
    <lineage>
        <taxon>Bacteria</taxon>
        <taxon>Bacillati</taxon>
        <taxon>Actinomycetota</taxon>
        <taxon>Actinomycetes</taxon>
        <taxon>Pseudonocardiales</taxon>
        <taxon>Pseudonocardiaceae</taxon>
        <taxon>Saccharothrix</taxon>
    </lineage>
</organism>
<evidence type="ECO:0000313" key="6">
    <source>
        <dbReference type="Proteomes" id="UP000325787"/>
    </source>
</evidence>
<keyword evidence="3" id="KW-0804">Transcription</keyword>
<dbReference type="AlphaFoldDB" id="A0A5Q0H136"/>
<protein>
    <submittedName>
        <fullName evidence="5">LuxR family transcriptional regulator</fullName>
    </submittedName>
</protein>
<keyword evidence="2" id="KW-0238">DNA-binding</keyword>
<gene>
    <name evidence="5" type="ORF">EKG83_21160</name>
</gene>
<dbReference type="InterPro" id="IPR016032">
    <property type="entry name" value="Sig_transdc_resp-reg_C-effctor"/>
</dbReference>
<dbReference type="EMBL" id="CP034550">
    <property type="protein sequence ID" value="QFZ19605.1"/>
    <property type="molecule type" value="Genomic_DNA"/>
</dbReference>
<evidence type="ECO:0000259" key="4">
    <source>
        <dbReference type="PROSITE" id="PS50043"/>
    </source>
</evidence>
<proteinExistence type="predicted"/>
<dbReference type="PANTHER" id="PTHR43214">
    <property type="entry name" value="TWO-COMPONENT RESPONSE REGULATOR"/>
    <property type="match status" value="1"/>
</dbReference>
<dbReference type="KEGG" id="ssyi:EKG83_21160"/>